<dbReference type="Pfam" id="PF00072">
    <property type="entry name" value="Response_reg"/>
    <property type="match status" value="1"/>
</dbReference>
<evidence type="ECO:0000313" key="8">
    <source>
        <dbReference type="EMBL" id="SAL82043.1"/>
    </source>
</evidence>
<evidence type="ECO:0000256" key="4">
    <source>
        <dbReference type="PROSITE-ProRule" id="PRU00169"/>
    </source>
</evidence>
<dbReference type="GO" id="GO:0000976">
    <property type="term" value="F:transcription cis-regulatory region binding"/>
    <property type="evidence" value="ECO:0007669"/>
    <property type="project" value="TreeGrafter"/>
</dbReference>
<dbReference type="GO" id="GO:0005829">
    <property type="term" value="C:cytosol"/>
    <property type="evidence" value="ECO:0007669"/>
    <property type="project" value="TreeGrafter"/>
</dbReference>
<dbReference type="InterPro" id="IPR001789">
    <property type="entry name" value="Sig_transdc_resp-reg_receiver"/>
</dbReference>
<dbReference type="GO" id="GO:0032993">
    <property type="term" value="C:protein-DNA complex"/>
    <property type="evidence" value="ECO:0007669"/>
    <property type="project" value="TreeGrafter"/>
</dbReference>
<gene>
    <name evidence="8" type="ORF">AWB68_06362</name>
</gene>
<feature type="DNA-binding region" description="OmpR/PhoB-type" evidence="5">
    <location>
        <begin position="124"/>
        <end position="218"/>
    </location>
</feature>
<keyword evidence="2 5" id="KW-0238">DNA-binding</keyword>
<dbReference type="SUPFAM" id="SSF52172">
    <property type="entry name" value="CheY-like"/>
    <property type="match status" value="1"/>
</dbReference>
<proteinExistence type="predicted"/>
<evidence type="ECO:0000256" key="5">
    <source>
        <dbReference type="PROSITE-ProRule" id="PRU01091"/>
    </source>
</evidence>
<dbReference type="CDD" id="cd00383">
    <property type="entry name" value="trans_reg_C"/>
    <property type="match status" value="1"/>
</dbReference>
<dbReference type="PROSITE" id="PS50110">
    <property type="entry name" value="RESPONSE_REGULATORY"/>
    <property type="match status" value="1"/>
</dbReference>
<feature type="domain" description="Response regulatory" evidence="6">
    <location>
        <begin position="2"/>
        <end position="116"/>
    </location>
</feature>
<sequence length="219" mass="24576">MRLLLVEADDTVAETVLASMRRATYTIDWKRDGEAARQALLRESHDLVLLALDIPRLNGIEMLETYRKAGGLAPILILTERDAGADGIRSLFAGADDFMRKPLDYDELAARVHVLLRRRVDHQQTVYIHGGLTLDPAAHEASKDGNPLHLTPREFAILQALMEEPARVSSRAKLAKLVYGQRPEPESNTIQVYVNSLRQKIGEDQILTIRGIGYRLKMT</sequence>
<dbReference type="Pfam" id="PF00486">
    <property type="entry name" value="Trans_reg_C"/>
    <property type="match status" value="1"/>
</dbReference>
<accession>A0A158KMT6</accession>
<protein>
    <submittedName>
        <fullName evidence="8">DNA-binding response regulator</fullName>
    </submittedName>
</protein>
<dbReference type="InterPro" id="IPR036388">
    <property type="entry name" value="WH-like_DNA-bd_sf"/>
</dbReference>
<organism evidence="8 9">
    <name type="scientific">Caballeronia choica</name>
    <dbReference type="NCBI Taxonomy" id="326476"/>
    <lineage>
        <taxon>Bacteria</taxon>
        <taxon>Pseudomonadati</taxon>
        <taxon>Pseudomonadota</taxon>
        <taxon>Betaproteobacteria</taxon>
        <taxon>Burkholderiales</taxon>
        <taxon>Burkholderiaceae</taxon>
        <taxon>Caballeronia</taxon>
    </lineage>
</organism>
<dbReference type="Gene3D" id="3.40.50.2300">
    <property type="match status" value="1"/>
</dbReference>
<keyword evidence="9" id="KW-1185">Reference proteome</keyword>
<dbReference type="GO" id="GO:0000156">
    <property type="term" value="F:phosphorelay response regulator activity"/>
    <property type="evidence" value="ECO:0007669"/>
    <property type="project" value="TreeGrafter"/>
</dbReference>
<dbReference type="PANTHER" id="PTHR48111:SF67">
    <property type="entry name" value="TRANSCRIPTIONAL REGULATORY PROTEIN TCTD"/>
    <property type="match status" value="1"/>
</dbReference>
<dbReference type="InterPro" id="IPR011006">
    <property type="entry name" value="CheY-like_superfamily"/>
</dbReference>
<dbReference type="InterPro" id="IPR039420">
    <property type="entry name" value="WalR-like"/>
</dbReference>
<reference evidence="8" key="1">
    <citation type="submission" date="2016-01" db="EMBL/GenBank/DDBJ databases">
        <authorList>
            <person name="Peeters C."/>
        </authorList>
    </citation>
    <scope>NUCLEOTIDE SEQUENCE [LARGE SCALE GENOMIC DNA]</scope>
    <source>
        <strain evidence="8">LMG 22940</strain>
    </source>
</reference>
<dbReference type="OrthoDB" id="9802426at2"/>
<name>A0A158KMT6_9BURK</name>
<dbReference type="SMART" id="SM00448">
    <property type="entry name" value="REC"/>
    <property type="match status" value="1"/>
</dbReference>
<dbReference type="PANTHER" id="PTHR48111">
    <property type="entry name" value="REGULATOR OF RPOS"/>
    <property type="match status" value="1"/>
</dbReference>
<evidence type="ECO:0000259" key="7">
    <source>
        <dbReference type="PROSITE" id="PS51755"/>
    </source>
</evidence>
<evidence type="ECO:0000256" key="2">
    <source>
        <dbReference type="ARBA" id="ARBA00023125"/>
    </source>
</evidence>
<comment type="caution">
    <text evidence="8">The sequence shown here is derived from an EMBL/GenBank/DDBJ whole genome shotgun (WGS) entry which is preliminary data.</text>
</comment>
<dbReference type="EMBL" id="FCON02000113">
    <property type="protein sequence ID" value="SAL82043.1"/>
    <property type="molecule type" value="Genomic_DNA"/>
</dbReference>
<dbReference type="PROSITE" id="PS51755">
    <property type="entry name" value="OMPR_PHOB"/>
    <property type="match status" value="1"/>
</dbReference>
<comment type="caution">
    <text evidence="4">Lacks conserved residue(s) required for the propagation of feature annotation.</text>
</comment>
<evidence type="ECO:0000256" key="1">
    <source>
        <dbReference type="ARBA" id="ARBA00023015"/>
    </source>
</evidence>
<keyword evidence="3" id="KW-0804">Transcription</keyword>
<evidence type="ECO:0000313" key="9">
    <source>
        <dbReference type="Proteomes" id="UP000054770"/>
    </source>
</evidence>
<dbReference type="Proteomes" id="UP000054770">
    <property type="component" value="Unassembled WGS sequence"/>
</dbReference>
<dbReference type="InterPro" id="IPR001867">
    <property type="entry name" value="OmpR/PhoB-type_DNA-bd"/>
</dbReference>
<dbReference type="Gene3D" id="1.10.10.10">
    <property type="entry name" value="Winged helix-like DNA-binding domain superfamily/Winged helix DNA-binding domain"/>
    <property type="match status" value="1"/>
</dbReference>
<dbReference type="SMART" id="SM00862">
    <property type="entry name" value="Trans_reg_C"/>
    <property type="match status" value="1"/>
</dbReference>
<evidence type="ECO:0000259" key="6">
    <source>
        <dbReference type="PROSITE" id="PS50110"/>
    </source>
</evidence>
<feature type="domain" description="OmpR/PhoB-type" evidence="7">
    <location>
        <begin position="124"/>
        <end position="218"/>
    </location>
</feature>
<dbReference type="GO" id="GO:0006355">
    <property type="term" value="P:regulation of DNA-templated transcription"/>
    <property type="evidence" value="ECO:0007669"/>
    <property type="project" value="InterPro"/>
</dbReference>
<evidence type="ECO:0000256" key="3">
    <source>
        <dbReference type="ARBA" id="ARBA00023163"/>
    </source>
</evidence>
<keyword evidence="1" id="KW-0805">Transcription regulation</keyword>
<dbReference type="RefSeq" id="WP_087648315.1">
    <property type="nucleotide sequence ID" value="NZ_FCON02000113.1"/>
</dbReference>
<dbReference type="AlphaFoldDB" id="A0A158KMT6"/>